<sequence length="124" mass="14157">MRWRSVRRTTEADRLLRSIRGPVEWSDEGGRLSMGCDVNEQSLGDPGEVSSATVDPSPCFHFVRFFIRLPSFDCKECLIWRDAAASTRCMEYAIGNRQQRRGIGSRMVARYVTSVMLKASLNHR</sequence>
<name>A0A0B2W1H3_TOXCA</name>
<protein>
    <submittedName>
        <fullName evidence="1">Uncharacterized protein</fullName>
    </submittedName>
</protein>
<dbReference type="AlphaFoldDB" id="A0A0B2W1H3"/>
<reference evidence="1 2" key="1">
    <citation type="submission" date="2014-11" db="EMBL/GenBank/DDBJ databases">
        <title>Genetic blueprint of the zoonotic pathogen Toxocara canis.</title>
        <authorList>
            <person name="Zhu X.-Q."/>
            <person name="Korhonen P.K."/>
            <person name="Cai H."/>
            <person name="Young N.D."/>
            <person name="Nejsum P."/>
            <person name="von Samson-Himmelstjerna G."/>
            <person name="Boag P.R."/>
            <person name="Tan P."/>
            <person name="Li Q."/>
            <person name="Min J."/>
            <person name="Yang Y."/>
            <person name="Wang X."/>
            <person name="Fang X."/>
            <person name="Hall R.S."/>
            <person name="Hofmann A."/>
            <person name="Sternberg P.W."/>
            <person name="Jex A.R."/>
            <person name="Gasser R.B."/>
        </authorList>
    </citation>
    <scope>NUCLEOTIDE SEQUENCE [LARGE SCALE GENOMIC DNA]</scope>
    <source>
        <strain evidence="1">PN_DK_2014</strain>
    </source>
</reference>
<comment type="caution">
    <text evidence="1">The sequence shown here is derived from an EMBL/GenBank/DDBJ whole genome shotgun (WGS) entry which is preliminary data.</text>
</comment>
<evidence type="ECO:0000313" key="1">
    <source>
        <dbReference type="EMBL" id="KHN87467.1"/>
    </source>
</evidence>
<dbReference type="Proteomes" id="UP000031036">
    <property type="component" value="Unassembled WGS sequence"/>
</dbReference>
<organism evidence="1 2">
    <name type="scientific">Toxocara canis</name>
    <name type="common">Canine roundworm</name>
    <dbReference type="NCBI Taxonomy" id="6265"/>
    <lineage>
        <taxon>Eukaryota</taxon>
        <taxon>Metazoa</taxon>
        <taxon>Ecdysozoa</taxon>
        <taxon>Nematoda</taxon>
        <taxon>Chromadorea</taxon>
        <taxon>Rhabditida</taxon>
        <taxon>Spirurina</taxon>
        <taxon>Ascaridomorpha</taxon>
        <taxon>Ascaridoidea</taxon>
        <taxon>Toxocaridae</taxon>
        <taxon>Toxocara</taxon>
    </lineage>
</organism>
<dbReference type="EMBL" id="JPKZ01000425">
    <property type="protein sequence ID" value="KHN87467.1"/>
    <property type="molecule type" value="Genomic_DNA"/>
</dbReference>
<proteinExistence type="predicted"/>
<accession>A0A0B2W1H3</accession>
<keyword evidence="2" id="KW-1185">Reference proteome</keyword>
<gene>
    <name evidence="1" type="ORF">Tcan_12727</name>
</gene>
<evidence type="ECO:0000313" key="2">
    <source>
        <dbReference type="Proteomes" id="UP000031036"/>
    </source>
</evidence>